<feature type="compositionally biased region" description="Low complexity" evidence="2">
    <location>
        <begin position="42"/>
        <end position="55"/>
    </location>
</feature>
<evidence type="ECO:0000313" key="6">
    <source>
        <dbReference type="Proteomes" id="UP000092730"/>
    </source>
</evidence>
<keyword evidence="1" id="KW-0863">Zinc-finger</keyword>
<name>A0A1B9FRM4_9TREE</name>
<dbReference type="VEuPathDB" id="FungiDB:I302_09094"/>
<feature type="compositionally biased region" description="Polar residues" evidence="2">
    <location>
        <begin position="323"/>
        <end position="341"/>
    </location>
</feature>
<dbReference type="PROSITE" id="PS50157">
    <property type="entry name" value="ZINC_FINGER_C2H2_2"/>
    <property type="match status" value="1"/>
</dbReference>
<feature type="region of interest" description="Disordered" evidence="2">
    <location>
        <begin position="236"/>
        <end position="281"/>
    </location>
</feature>
<feature type="compositionally biased region" description="Low complexity" evidence="2">
    <location>
        <begin position="359"/>
        <end position="372"/>
    </location>
</feature>
<reference evidence="4" key="3">
    <citation type="submission" date="2016-07" db="EMBL/GenBank/DDBJ databases">
        <title>Evolution of pathogenesis and genome organization in the Tremellales.</title>
        <authorList>
            <person name="Cuomo C."/>
            <person name="Litvintseva A."/>
            <person name="Heitman J."/>
            <person name="Chen Y."/>
            <person name="Sun S."/>
            <person name="Springer D."/>
            <person name="Dromer F."/>
            <person name="Young S."/>
            <person name="Zeng Q."/>
            <person name="Chapman S."/>
            <person name="Gujja S."/>
            <person name="Saif S."/>
            <person name="Birren B."/>
        </authorList>
    </citation>
    <scope>NUCLEOTIDE SEQUENCE</scope>
    <source>
        <strain evidence="4">CBS 10118</strain>
    </source>
</reference>
<feature type="region of interest" description="Disordered" evidence="2">
    <location>
        <begin position="299"/>
        <end position="373"/>
    </location>
</feature>
<organism evidence="4">
    <name type="scientific">Kwoniella bestiolae CBS 10118</name>
    <dbReference type="NCBI Taxonomy" id="1296100"/>
    <lineage>
        <taxon>Eukaryota</taxon>
        <taxon>Fungi</taxon>
        <taxon>Dikarya</taxon>
        <taxon>Basidiomycota</taxon>
        <taxon>Agaricomycotina</taxon>
        <taxon>Tremellomycetes</taxon>
        <taxon>Tremellales</taxon>
        <taxon>Cryptococcaceae</taxon>
        <taxon>Kwoniella</taxon>
    </lineage>
</organism>
<evidence type="ECO:0000256" key="1">
    <source>
        <dbReference type="PROSITE-ProRule" id="PRU00042"/>
    </source>
</evidence>
<keyword evidence="1" id="KW-0862">Zinc</keyword>
<dbReference type="GO" id="GO:0008270">
    <property type="term" value="F:zinc ion binding"/>
    <property type="evidence" value="ECO:0007669"/>
    <property type="project" value="UniProtKB-KW"/>
</dbReference>
<keyword evidence="1" id="KW-0479">Metal-binding</keyword>
<dbReference type="AlphaFoldDB" id="A0A1B9FRM4"/>
<dbReference type="KEGG" id="kbi:30213493"/>
<sequence>MSTNRYKYLCEFWNCTRRFDRWSRLEKHFIDHINNNVRFRPTSQQHSFSNTSTTTHSRRRNKASQRKQNRKNRSSNNRSHIPSITPSRSSNPITIDIRSPSLSPDTPSETEMEIEEVRTPPTPNTARKGPRWAVAPRSPTPTPTPMLEEHLEDGEVMTQPQDDITSISRAITPDPNALHSAEIMEDEEDLAVDHSESGDTNQAEETISSPITSPTPVHLTPQQHVLENTMVSPLARLGAAAPRSHPPYSGVESTFKTSPRPQHRASTPPSARERAHEIVRTPNSLDRFIQDALASIEMGRGRSETPCPPPKSPVDNQELDGHSPSTPALSSPGTLNKNSFDSAPRPETPQDPIHVFQVSSSDGTTLDGSTTSFIDRSKQASTISSIVHTNLSQDQSSGIFSQNDPHIDMRLEVERIMHLYERITANEKRTRKKMEEMGGLVRDLAEYFGC</sequence>
<feature type="compositionally biased region" description="Polar residues" evidence="2">
    <location>
        <begin position="251"/>
        <end position="269"/>
    </location>
</feature>
<protein>
    <recommendedName>
        <fullName evidence="3">C2H2-type domain-containing protein</fullName>
    </recommendedName>
</protein>
<evidence type="ECO:0000313" key="4">
    <source>
        <dbReference type="EMBL" id="OCF21416.1"/>
    </source>
</evidence>
<evidence type="ECO:0000259" key="3">
    <source>
        <dbReference type="PROSITE" id="PS50157"/>
    </source>
</evidence>
<dbReference type="InterPro" id="IPR013087">
    <property type="entry name" value="Znf_C2H2_type"/>
</dbReference>
<dbReference type="Proteomes" id="UP000092730">
    <property type="component" value="Chromosome 3"/>
</dbReference>
<accession>A0A1B9FRM4</accession>
<dbReference type="RefSeq" id="XP_019042486.1">
    <property type="nucleotide sequence ID" value="XM_019195663.1"/>
</dbReference>
<evidence type="ECO:0000313" key="5">
    <source>
        <dbReference type="EMBL" id="WVW82825.1"/>
    </source>
</evidence>
<keyword evidence="6" id="KW-1185">Reference proteome</keyword>
<dbReference type="PROSITE" id="PS00028">
    <property type="entry name" value="ZINC_FINGER_C2H2_1"/>
    <property type="match status" value="1"/>
</dbReference>
<feature type="compositionally biased region" description="Basic residues" evidence="2">
    <location>
        <begin position="56"/>
        <end position="73"/>
    </location>
</feature>
<feature type="domain" description="C2H2-type" evidence="3">
    <location>
        <begin position="8"/>
        <end position="37"/>
    </location>
</feature>
<dbReference type="OrthoDB" id="10588002at2759"/>
<proteinExistence type="predicted"/>
<reference evidence="4" key="1">
    <citation type="submission" date="2013-07" db="EMBL/GenBank/DDBJ databases">
        <title>The Genome Sequence of Cryptococcus bestiolae CBS10118.</title>
        <authorList>
            <consortium name="The Broad Institute Genome Sequencing Platform"/>
            <person name="Cuomo C."/>
            <person name="Litvintseva A."/>
            <person name="Chen Y."/>
            <person name="Heitman J."/>
            <person name="Sun S."/>
            <person name="Springer D."/>
            <person name="Dromer F."/>
            <person name="Young S.K."/>
            <person name="Zeng Q."/>
            <person name="Gargeya S."/>
            <person name="Fitzgerald M."/>
            <person name="Abouelleil A."/>
            <person name="Alvarado L."/>
            <person name="Berlin A.M."/>
            <person name="Chapman S.B."/>
            <person name="Dewar J."/>
            <person name="Goldberg J."/>
            <person name="Griggs A."/>
            <person name="Gujja S."/>
            <person name="Hansen M."/>
            <person name="Howarth C."/>
            <person name="Imamovic A."/>
            <person name="Larimer J."/>
            <person name="McCowan C."/>
            <person name="Murphy C."/>
            <person name="Pearson M."/>
            <person name="Priest M."/>
            <person name="Roberts A."/>
            <person name="Saif S."/>
            <person name="Shea T."/>
            <person name="Sykes S."/>
            <person name="Wortman J."/>
            <person name="Nusbaum C."/>
            <person name="Birren B."/>
        </authorList>
    </citation>
    <scope>NUCLEOTIDE SEQUENCE [LARGE SCALE GENOMIC DNA]</scope>
    <source>
        <strain evidence="4">CBS 10118</strain>
    </source>
</reference>
<reference evidence="5" key="4">
    <citation type="submission" date="2024-02" db="EMBL/GenBank/DDBJ databases">
        <title>Comparative genomics of Cryptococcus and Kwoniella reveals pathogenesis evolution and contrasting modes of karyotype evolution via chromosome fusion or intercentromeric recombination.</title>
        <authorList>
            <person name="Coelho M.A."/>
            <person name="David-Palma M."/>
            <person name="Shea T."/>
            <person name="Bowers K."/>
            <person name="McGinley-Smith S."/>
            <person name="Mohammad A.W."/>
            <person name="Gnirke A."/>
            <person name="Yurkov A.M."/>
            <person name="Nowrousian M."/>
            <person name="Sun S."/>
            <person name="Cuomo C.A."/>
            <person name="Heitman J."/>
        </authorList>
    </citation>
    <scope>NUCLEOTIDE SEQUENCE</scope>
    <source>
        <strain evidence="5">CBS 10118</strain>
    </source>
</reference>
<gene>
    <name evidence="4" type="ORF">I302_09094</name>
    <name evidence="5" type="ORF">I302_104837</name>
</gene>
<feature type="region of interest" description="Disordered" evidence="2">
    <location>
        <begin position="41"/>
        <end position="143"/>
    </location>
</feature>
<feature type="region of interest" description="Disordered" evidence="2">
    <location>
        <begin position="188"/>
        <end position="218"/>
    </location>
</feature>
<feature type="compositionally biased region" description="Polar residues" evidence="2">
    <location>
        <begin position="80"/>
        <end position="93"/>
    </location>
</feature>
<dbReference type="EMBL" id="KV700382">
    <property type="protein sequence ID" value="OCF21416.1"/>
    <property type="molecule type" value="Genomic_DNA"/>
</dbReference>
<dbReference type="GeneID" id="30213493"/>
<evidence type="ECO:0000256" key="2">
    <source>
        <dbReference type="SAM" id="MobiDB-lite"/>
    </source>
</evidence>
<dbReference type="EMBL" id="CP144543">
    <property type="protein sequence ID" value="WVW82825.1"/>
    <property type="molecule type" value="Genomic_DNA"/>
</dbReference>
<feature type="compositionally biased region" description="Polar residues" evidence="2">
    <location>
        <begin position="198"/>
        <end position="218"/>
    </location>
</feature>
<reference evidence="5" key="2">
    <citation type="submission" date="2013-07" db="EMBL/GenBank/DDBJ databases">
        <authorList>
            <consortium name="The Broad Institute Genome Sequencing Platform"/>
            <person name="Cuomo C."/>
            <person name="Litvintseva A."/>
            <person name="Chen Y."/>
            <person name="Heitman J."/>
            <person name="Sun S."/>
            <person name="Springer D."/>
            <person name="Dromer F."/>
            <person name="Young S.K."/>
            <person name="Zeng Q."/>
            <person name="Gargeya S."/>
            <person name="Fitzgerald M."/>
            <person name="Abouelleil A."/>
            <person name="Alvarado L."/>
            <person name="Berlin A.M."/>
            <person name="Chapman S.B."/>
            <person name="Dewar J."/>
            <person name="Goldberg J."/>
            <person name="Griggs A."/>
            <person name="Gujja S."/>
            <person name="Hansen M."/>
            <person name="Howarth C."/>
            <person name="Imamovic A."/>
            <person name="Larimer J."/>
            <person name="McCowan C."/>
            <person name="Murphy C."/>
            <person name="Pearson M."/>
            <person name="Priest M."/>
            <person name="Roberts A."/>
            <person name="Saif S."/>
            <person name="Shea T."/>
            <person name="Sykes S."/>
            <person name="Wortman J."/>
            <person name="Nusbaum C."/>
            <person name="Birren B."/>
        </authorList>
    </citation>
    <scope>NUCLEOTIDE SEQUENCE</scope>
    <source>
        <strain evidence="5">CBS 10118</strain>
    </source>
</reference>